<reference evidence="2 3" key="1">
    <citation type="submission" date="2014-11" db="EMBL/GenBank/DDBJ databases">
        <authorList>
            <person name="Zhu J."/>
            <person name="Qi W."/>
            <person name="Song R."/>
        </authorList>
    </citation>
    <scope>NUCLEOTIDE SEQUENCE [LARGE SCALE GENOMIC DNA]</scope>
</reference>
<dbReference type="InParanoid" id="A0A0G4GVX6"/>
<dbReference type="EMBL" id="CDMY01000833">
    <property type="protein sequence ID" value="CEM34830.1"/>
    <property type="molecule type" value="Genomic_DNA"/>
</dbReference>
<organism evidence="2 3">
    <name type="scientific">Vitrella brassicaformis (strain CCMP3155)</name>
    <dbReference type="NCBI Taxonomy" id="1169540"/>
    <lineage>
        <taxon>Eukaryota</taxon>
        <taxon>Sar</taxon>
        <taxon>Alveolata</taxon>
        <taxon>Colpodellida</taxon>
        <taxon>Vitrellaceae</taxon>
        <taxon>Vitrella</taxon>
    </lineage>
</organism>
<feature type="compositionally biased region" description="Low complexity" evidence="1">
    <location>
        <begin position="119"/>
        <end position="132"/>
    </location>
</feature>
<dbReference type="VEuPathDB" id="CryptoDB:Vbra_22860"/>
<feature type="compositionally biased region" description="Basic and acidic residues" evidence="1">
    <location>
        <begin position="91"/>
        <end position="100"/>
    </location>
</feature>
<evidence type="ECO:0000256" key="1">
    <source>
        <dbReference type="SAM" id="MobiDB-lite"/>
    </source>
</evidence>
<evidence type="ECO:0000313" key="3">
    <source>
        <dbReference type="Proteomes" id="UP000041254"/>
    </source>
</evidence>
<protein>
    <submittedName>
        <fullName evidence="2">Uncharacterized protein</fullName>
    </submittedName>
</protein>
<feature type="region of interest" description="Disordered" evidence="1">
    <location>
        <begin position="1"/>
        <end position="151"/>
    </location>
</feature>
<evidence type="ECO:0000313" key="2">
    <source>
        <dbReference type="EMBL" id="CEM34830.1"/>
    </source>
</evidence>
<accession>A0A0G4GVX6</accession>
<feature type="compositionally biased region" description="Basic and acidic residues" evidence="1">
    <location>
        <begin position="1"/>
        <end position="12"/>
    </location>
</feature>
<dbReference type="Proteomes" id="UP000041254">
    <property type="component" value="Unassembled WGS sequence"/>
</dbReference>
<sequence length="222" mass="23160">MIKRASNREREPTSASAATVKVERVAESSKTLPGPPGSRGRRAQSSSPQARPLEPRPLAVVIPSPAAKHAAAPSPIPLPPRQVSPLPGDLRASRDIDVTEMRPISLPTAPPHSSGGGASSSLSQPAPSFPSSQRLPSHENSDRESSPSSSWGSSVVHFFRVAVCGQCFADEIPAGGDYVEHSSVPLPGMDMEVSGARKGVVGANPTWVPTRTATRPRSCSIG</sequence>
<feature type="compositionally biased region" description="Basic and acidic residues" evidence="1">
    <location>
        <begin position="136"/>
        <end position="145"/>
    </location>
</feature>
<keyword evidence="3" id="KW-1185">Reference proteome</keyword>
<name>A0A0G4GVX6_VITBC</name>
<gene>
    <name evidence="2" type="ORF">Vbra_22860</name>
</gene>
<dbReference type="AlphaFoldDB" id="A0A0G4GVX6"/>
<proteinExistence type="predicted"/>
<feature type="compositionally biased region" description="Low complexity" evidence="1">
    <location>
        <begin position="62"/>
        <end position="73"/>
    </location>
</feature>